<dbReference type="EMBL" id="CP004372">
    <property type="protein sequence ID" value="AHM05631.1"/>
    <property type="molecule type" value="Genomic_DNA"/>
</dbReference>
<comment type="similarity">
    <text evidence="1">Belongs to the HpcH/HpaI aldolase family.</text>
</comment>
<evidence type="ECO:0000313" key="6">
    <source>
        <dbReference type="Proteomes" id="UP000019593"/>
    </source>
</evidence>
<keyword evidence="6" id="KW-1185">Reference proteome</keyword>
<dbReference type="GO" id="GO:0016832">
    <property type="term" value="F:aldehyde-lyase activity"/>
    <property type="evidence" value="ECO:0007669"/>
    <property type="project" value="TreeGrafter"/>
</dbReference>
<sequence length="265" mass="27175">MDGAAGGIGRMGIPDFRTRVRAGTPLAGTFMKTPVVDVLEVLILSGLDFVCLDAEHAPFDRSSMNVCAALARAADFPLLVRVASAEAAQIGAALDLGAVGVVVPHVTSAEGAVRVARLARFGPGGRGYAGSTRWAGFATRPMPELLARSRDETVVFAQIEDPEAVDAVEEIAATAGIDALFLGPADLSVGYGKETQDSPELQAAQARVAAAAQAAGLGCATFVPDVAAATALSERHGFGCFFIASEHGWMLQGARSAVAGIRALV</sequence>
<dbReference type="PANTHER" id="PTHR30502:SF0">
    <property type="entry name" value="PHOSPHOENOLPYRUVATE CARBOXYLASE FAMILY PROTEIN"/>
    <property type="match status" value="1"/>
</dbReference>
<dbReference type="InterPro" id="IPR015813">
    <property type="entry name" value="Pyrv/PenolPyrv_kinase-like_dom"/>
</dbReference>
<keyword evidence="2" id="KW-0479">Metal-binding</keyword>
<feature type="domain" description="HpcH/HpaI aldolase/citrate lyase" evidence="4">
    <location>
        <begin position="30"/>
        <end position="229"/>
    </location>
</feature>
<dbReference type="GO" id="GO:0005737">
    <property type="term" value="C:cytoplasm"/>
    <property type="evidence" value="ECO:0007669"/>
    <property type="project" value="TreeGrafter"/>
</dbReference>
<dbReference type="PANTHER" id="PTHR30502">
    <property type="entry name" value="2-KETO-3-DEOXY-L-RHAMNONATE ALDOLASE"/>
    <property type="match status" value="1"/>
</dbReference>
<dbReference type="Pfam" id="PF03328">
    <property type="entry name" value="HpcH_HpaI"/>
    <property type="match status" value="1"/>
</dbReference>
<name>W8S9F3_9RHOB</name>
<dbReference type="Gene3D" id="3.20.20.60">
    <property type="entry name" value="Phosphoenolpyruvate-binding domains"/>
    <property type="match status" value="1"/>
</dbReference>
<evidence type="ECO:0000256" key="2">
    <source>
        <dbReference type="ARBA" id="ARBA00022723"/>
    </source>
</evidence>
<dbReference type="AlphaFoldDB" id="W8S9F3"/>
<dbReference type="eggNOG" id="COG3836">
    <property type="taxonomic scope" value="Bacteria"/>
</dbReference>
<evidence type="ECO:0000313" key="5">
    <source>
        <dbReference type="EMBL" id="AHM05631.1"/>
    </source>
</evidence>
<organism evidence="5 6">
    <name type="scientific">Roseicyclus elongatus DSM 19469</name>
    <dbReference type="NCBI Taxonomy" id="1294273"/>
    <lineage>
        <taxon>Bacteria</taxon>
        <taxon>Pseudomonadati</taxon>
        <taxon>Pseudomonadota</taxon>
        <taxon>Alphaproteobacteria</taxon>
        <taxon>Rhodobacterales</taxon>
        <taxon>Roseobacteraceae</taxon>
        <taxon>Roseicyclus</taxon>
    </lineage>
</organism>
<protein>
    <submittedName>
        <fullName evidence="5">HpcH/HpaI aldolase</fullName>
    </submittedName>
</protein>
<dbReference type="Proteomes" id="UP000019593">
    <property type="component" value="Chromosome"/>
</dbReference>
<evidence type="ECO:0000259" key="4">
    <source>
        <dbReference type="Pfam" id="PF03328"/>
    </source>
</evidence>
<reference evidence="5 6" key="1">
    <citation type="submission" date="2013-03" db="EMBL/GenBank/DDBJ databases">
        <authorList>
            <person name="Fiebig A."/>
            <person name="Goeker M."/>
            <person name="Klenk H.-P.P."/>
        </authorList>
    </citation>
    <scope>NUCLEOTIDE SEQUENCE [LARGE SCALE GENOMIC DNA]</scope>
    <source>
        <strain evidence="6">DSM 19469</strain>
    </source>
</reference>
<dbReference type="RefSeq" id="WP_245605366.1">
    <property type="nucleotide sequence ID" value="NZ_CP004372.1"/>
</dbReference>
<dbReference type="KEGG" id="red:roselon_03373"/>
<dbReference type="HOGENOM" id="CLU_059964_4_1_5"/>
<dbReference type="InterPro" id="IPR005000">
    <property type="entry name" value="Aldolase/citrate-lyase_domain"/>
</dbReference>
<dbReference type="SUPFAM" id="SSF51621">
    <property type="entry name" value="Phosphoenolpyruvate/pyruvate domain"/>
    <property type="match status" value="1"/>
</dbReference>
<evidence type="ECO:0000256" key="1">
    <source>
        <dbReference type="ARBA" id="ARBA00005568"/>
    </source>
</evidence>
<dbReference type="PATRIC" id="fig|1294273.3.peg.3331"/>
<dbReference type="STRING" id="1294273.roselon_03373"/>
<proteinExistence type="inferred from homology"/>
<keyword evidence="3" id="KW-0456">Lyase</keyword>
<dbReference type="InterPro" id="IPR040442">
    <property type="entry name" value="Pyrv_kinase-like_dom_sf"/>
</dbReference>
<accession>W8S9F3</accession>
<dbReference type="GO" id="GO:0046872">
    <property type="term" value="F:metal ion binding"/>
    <property type="evidence" value="ECO:0007669"/>
    <property type="project" value="UniProtKB-KW"/>
</dbReference>
<gene>
    <name evidence="5" type="ORF">roselon_03373</name>
</gene>
<dbReference type="InterPro" id="IPR050251">
    <property type="entry name" value="HpcH-HpaI_aldolase"/>
</dbReference>
<evidence type="ECO:0000256" key="3">
    <source>
        <dbReference type="ARBA" id="ARBA00023239"/>
    </source>
</evidence>